<gene>
    <name evidence="2" type="ORF">GCM10009740_12170</name>
</gene>
<feature type="compositionally biased region" description="Low complexity" evidence="1">
    <location>
        <begin position="23"/>
        <end position="33"/>
    </location>
</feature>
<organism evidence="2 3">
    <name type="scientific">Terrabacter terrae</name>
    <dbReference type="NCBI Taxonomy" id="318434"/>
    <lineage>
        <taxon>Bacteria</taxon>
        <taxon>Bacillati</taxon>
        <taxon>Actinomycetota</taxon>
        <taxon>Actinomycetes</taxon>
        <taxon>Micrococcales</taxon>
        <taxon>Intrasporangiaceae</taxon>
        <taxon>Terrabacter</taxon>
    </lineage>
</organism>
<dbReference type="EMBL" id="BAAANB010000003">
    <property type="protein sequence ID" value="GAA2024224.1"/>
    <property type="molecule type" value="Genomic_DNA"/>
</dbReference>
<accession>A0ABN2TYE2</accession>
<evidence type="ECO:0000256" key="1">
    <source>
        <dbReference type="SAM" id="MobiDB-lite"/>
    </source>
</evidence>
<proteinExistence type="predicted"/>
<keyword evidence="3" id="KW-1185">Reference proteome</keyword>
<protein>
    <submittedName>
        <fullName evidence="2">Uncharacterized protein</fullName>
    </submittedName>
</protein>
<sequence length="112" mass="12081">MSGEEPATVTAVRIASGHRRRQSSQTTRTPTTTCHARAEPESLSTRASRVRCCGGGSVVNGRYDIAYSLDLVLRTRSVQPRPKEDPRSGDAAEALLNDVPRPALRRAGYCAA</sequence>
<comment type="caution">
    <text evidence="2">The sequence shown here is derived from an EMBL/GenBank/DDBJ whole genome shotgun (WGS) entry which is preliminary data.</text>
</comment>
<name>A0ABN2TYE2_9MICO</name>
<dbReference type="Proteomes" id="UP001501285">
    <property type="component" value="Unassembled WGS sequence"/>
</dbReference>
<evidence type="ECO:0000313" key="2">
    <source>
        <dbReference type="EMBL" id="GAA2024224.1"/>
    </source>
</evidence>
<feature type="region of interest" description="Disordered" evidence="1">
    <location>
        <begin position="77"/>
        <end position="98"/>
    </location>
</feature>
<feature type="compositionally biased region" description="Basic and acidic residues" evidence="1">
    <location>
        <begin position="81"/>
        <end position="90"/>
    </location>
</feature>
<evidence type="ECO:0000313" key="3">
    <source>
        <dbReference type="Proteomes" id="UP001501285"/>
    </source>
</evidence>
<reference evidence="2 3" key="1">
    <citation type="journal article" date="2019" name="Int. J. Syst. Evol. Microbiol.">
        <title>The Global Catalogue of Microorganisms (GCM) 10K type strain sequencing project: providing services to taxonomists for standard genome sequencing and annotation.</title>
        <authorList>
            <consortium name="The Broad Institute Genomics Platform"/>
            <consortium name="The Broad Institute Genome Sequencing Center for Infectious Disease"/>
            <person name="Wu L."/>
            <person name="Ma J."/>
        </authorList>
    </citation>
    <scope>NUCLEOTIDE SEQUENCE [LARGE SCALE GENOMIC DNA]</scope>
    <source>
        <strain evidence="2 3">JCM 14283</strain>
    </source>
</reference>
<feature type="region of interest" description="Disordered" evidence="1">
    <location>
        <begin position="1"/>
        <end position="41"/>
    </location>
</feature>